<dbReference type="RefSeq" id="WP_013147701.1">
    <property type="nucleotide sequence ID" value="NC_014207.1"/>
</dbReference>
<dbReference type="OrthoDB" id="8909229at2"/>
<keyword evidence="7" id="KW-1185">Reference proteome</keyword>
<dbReference type="Pfam" id="PF02049">
    <property type="entry name" value="FliE"/>
    <property type="match status" value="1"/>
</dbReference>
<keyword evidence="6" id="KW-0966">Cell projection</keyword>
<evidence type="ECO:0000256" key="2">
    <source>
        <dbReference type="ARBA" id="ARBA00009272"/>
    </source>
</evidence>
<evidence type="ECO:0000313" key="6">
    <source>
        <dbReference type="EMBL" id="ADI29385.1"/>
    </source>
</evidence>
<evidence type="ECO:0000256" key="3">
    <source>
        <dbReference type="ARBA" id="ARBA00023143"/>
    </source>
</evidence>
<dbReference type="STRING" id="666681.M301_1001"/>
<evidence type="ECO:0000256" key="4">
    <source>
        <dbReference type="HAMAP-Rule" id="MF_00724"/>
    </source>
</evidence>
<accession>D7DQ14</accession>
<dbReference type="eggNOG" id="COG1677">
    <property type="taxonomic scope" value="Bacteria"/>
</dbReference>
<keyword evidence="3 4" id="KW-0975">Bacterial flagellum</keyword>
<evidence type="ECO:0000256" key="1">
    <source>
        <dbReference type="ARBA" id="ARBA00004117"/>
    </source>
</evidence>
<reference evidence="7" key="1">
    <citation type="submission" date="2010-05" db="EMBL/GenBank/DDBJ databases">
        <title>Complete sequence of Methylotenera sp. 301.</title>
        <authorList>
            <person name="Lucas S."/>
            <person name="Copeland A."/>
            <person name="Lapidus A."/>
            <person name="Cheng J.-F."/>
            <person name="Bruce D."/>
            <person name="Goodwin L."/>
            <person name="Pitluck S."/>
            <person name="Clum A."/>
            <person name="Land M."/>
            <person name="Hauser L."/>
            <person name="Kyrpides N."/>
            <person name="Ivanova N."/>
            <person name="Chistoservova L."/>
            <person name="Kalyuzhnaya M."/>
            <person name="Woyke T."/>
        </authorList>
    </citation>
    <scope>NUCLEOTIDE SEQUENCE [LARGE SCALE GENOMIC DNA]</scope>
    <source>
        <strain evidence="7">301</strain>
    </source>
</reference>
<organism evidence="6 7">
    <name type="scientific">Methylotenera versatilis (strain 301)</name>
    <dbReference type="NCBI Taxonomy" id="666681"/>
    <lineage>
        <taxon>Bacteria</taxon>
        <taxon>Pseudomonadati</taxon>
        <taxon>Pseudomonadota</taxon>
        <taxon>Betaproteobacteria</taxon>
        <taxon>Nitrosomonadales</taxon>
        <taxon>Methylophilaceae</taxon>
        <taxon>Methylotenera</taxon>
    </lineage>
</organism>
<dbReference type="EMBL" id="CP002056">
    <property type="protein sequence ID" value="ADI29385.1"/>
    <property type="molecule type" value="Genomic_DNA"/>
</dbReference>
<dbReference type="NCBIfam" id="TIGR00205">
    <property type="entry name" value="fliE"/>
    <property type="match status" value="1"/>
</dbReference>
<dbReference type="GO" id="GO:0009425">
    <property type="term" value="C:bacterial-type flagellum basal body"/>
    <property type="evidence" value="ECO:0007669"/>
    <property type="project" value="UniProtKB-SubCell"/>
</dbReference>
<keyword evidence="6" id="KW-0969">Cilium</keyword>
<dbReference type="AlphaFoldDB" id="D7DQ14"/>
<dbReference type="PANTHER" id="PTHR34653">
    <property type="match status" value="1"/>
</dbReference>
<evidence type="ECO:0000256" key="5">
    <source>
        <dbReference type="NCBIfam" id="TIGR00205"/>
    </source>
</evidence>
<dbReference type="HAMAP" id="MF_00724">
    <property type="entry name" value="FliE"/>
    <property type="match status" value="1"/>
</dbReference>
<proteinExistence type="inferred from homology"/>
<dbReference type="GO" id="GO:0071973">
    <property type="term" value="P:bacterial-type flagellum-dependent cell motility"/>
    <property type="evidence" value="ECO:0007669"/>
    <property type="project" value="InterPro"/>
</dbReference>
<protein>
    <recommendedName>
        <fullName evidence="4 5">Flagellar hook-basal body complex protein FliE</fullName>
    </recommendedName>
</protein>
<dbReference type="GO" id="GO:0003774">
    <property type="term" value="F:cytoskeletal motor activity"/>
    <property type="evidence" value="ECO:0007669"/>
    <property type="project" value="InterPro"/>
</dbReference>
<dbReference type="KEGG" id="meh:M301_1001"/>
<dbReference type="PRINTS" id="PR01006">
    <property type="entry name" value="FLGHOOKFLIE"/>
</dbReference>
<dbReference type="PANTHER" id="PTHR34653:SF1">
    <property type="entry name" value="FLAGELLAR HOOK-BASAL BODY COMPLEX PROTEIN FLIE"/>
    <property type="match status" value="1"/>
</dbReference>
<name>D7DQ14_METV0</name>
<keyword evidence="6" id="KW-0282">Flagellum</keyword>
<comment type="similarity">
    <text evidence="2 4">Belongs to the FliE family.</text>
</comment>
<dbReference type="HOGENOM" id="CLU_147249_0_2_4"/>
<dbReference type="InterPro" id="IPR001624">
    <property type="entry name" value="FliE"/>
</dbReference>
<gene>
    <name evidence="4" type="primary">fliE</name>
    <name evidence="6" type="ordered locus">M301_1001</name>
</gene>
<evidence type="ECO:0000313" key="7">
    <source>
        <dbReference type="Proteomes" id="UP000000383"/>
    </source>
</evidence>
<dbReference type="Proteomes" id="UP000000383">
    <property type="component" value="Chromosome"/>
</dbReference>
<dbReference type="GO" id="GO:0005198">
    <property type="term" value="F:structural molecule activity"/>
    <property type="evidence" value="ECO:0007669"/>
    <property type="project" value="UniProtKB-UniRule"/>
</dbReference>
<reference evidence="6 7" key="2">
    <citation type="journal article" date="2011" name="J. Bacteriol.">
        <title>Genomes of three methylotrophs from a single niche uncover genetic and metabolic divergence of Methylophilaceae.</title>
        <authorList>
            <person name="Lapidus A."/>
            <person name="Clum A."/>
            <person name="Labutti K."/>
            <person name="Kaluzhnaya M.G."/>
            <person name="Lim S."/>
            <person name="Beck D.A."/>
            <person name="Glavina Del Rio T."/>
            <person name="Nolan M."/>
            <person name="Mavromatis K."/>
            <person name="Huntemann M."/>
            <person name="Lucas S."/>
            <person name="Lidstrom M.E."/>
            <person name="Ivanova N."/>
            <person name="Chistoserdova L."/>
        </authorList>
    </citation>
    <scope>NUCLEOTIDE SEQUENCE [LARGE SCALE GENOMIC DNA]</scope>
    <source>
        <strain evidence="6 7">301</strain>
    </source>
</reference>
<sequence length="124" mass="12890">MKTGGIDASRIESMLAQLKAAAQRPQADAASGLASAAGLSSTQGVSQGTSKVNFSDALKASLNQVNKVQVEAEQLGKSFAMGDDSVSLSDVMIAGQKANISFQATVQVRNKLVSAYHDIMNMQV</sequence>
<comment type="subcellular location">
    <subcellularLocation>
        <location evidence="1 4">Bacterial flagellum basal body</location>
    </subcellularLocation>
</comment>